<name>A0ABW1BIR0_9ACTN</name>
<dbReference type="EMBL" id="JBHSNZ010000047">
    <property type="protein sequence ID" value="MFC5812985.1"/>
    <property type="molecule type" value="Genomic_DNA"/>
</dbReference>
<dbReference type="RefSeq" id="WP_272172959.1">
    <property type="nucleotide sequence ID" value="NZ_JAQOSL010000072.1"/>
</dbReference>
<evidence type="ECO:0000256" key="1">
    <source>
        <dbReference type="SAM" id="MobiDB-lite"/>
    </source>
</evidence>
<organism evidence="2 3">
    <name type="scientific">Streptomyces heilongjiangensis</name>
    <dbReference type="NCBI Taxonomy" id="945052"/>
    <lineage>
        <taxon>Bacteria</taxon>
        <taxon>Bacillati</taxon>
        <taxon>Actinomycetota</taxon>
        <taxon>Actinomycetes</taxon>
        <taxon>Kitasatosporales</taxon>
        <taxon>Streptomycetaceae</taxon>
        <taxon>Streptomyces</taxon>
    </lineage>
</organism>
<gene>
    <name evidence="2" type="ORF">ACFQGO_36680</name>
</gene>
<comment type="caution">
    <text evidence="2">The sequence shown here is derived from an EMBL/GenBank/DDBJ whole genome shotgun (WGS) entry which is preliminary data.</text>
</comment>
<evidence type="ECO:0000313" key="3">
    <source>
        <dbReference type="Proteomes" id="UP001596112"/>
    </source>
</evidence>
<feature type="region of interest" description="Disordered" evidence="1">
    <location>
        <begin position="276"/>
        <end position="315"/>
    </location>
</feature>
<accession>A0ABW1BIR0</accession>
<dbReference type="Proteomes" id="UP001596112">
    <property type="component" value="Unassembled WGS sequence"/>
</dbReference>
<keyword evidence="3" id="KW-1185">Reference proteome</keyword>
<sequence length="315" mass="34282">MTARRLLPINALLGLCTPHDINPSPLADAGFRVVALEVPLSCGGGKSVVADAVLFQESSAHLVICEAKSGPNVEVDQAQRYGRVAAQTVVRATSLNLPHATELSMEVLYLGLDEHAERLALSLSAAEVAYPLLTTSDKMIKLLRPDQASDHLVASLQADGVDLIAPPTTYISYDHESDDDEFDNPVRRELVKAAALGDSAVTVRRIAEGCCRYFAFYGGAARRQLLRKVGGAARRIAQEHPETYQCSLGPGGDDTIVHILRTPEDFDARGRTQAYQALSRRSRSRRPRTDPNQLDLLQELGDGDDSEDDEAEERP</sequence>
<reference evidence="3" key="1">
    <citation type="journal article" date="2019" name="Int. J. Syst. Evol. Microbiol.">
        <title>The Global Catalogue of Microorganisms (GCM) 10K type strain sequencing project: providing services to taxonomists for standard genome sequencing and annotation.</title>
        <authorList>
            <consortium name="The Broad Institute Genomics Platform"/>
            <consortium name="The Broad Institute Genome Sequencing Center for Infectious Disease"/>
            <person name="Wu L."/>
            <person name="Ma J."/>
        </authorList>
    </citation>
    <scope>NUCLEOTIDE SEQUENCE [LARGE SCALE GENOMIC DNA]</scope>
    <source>
        <strain evidence="3">JCM 9918</strain>
    </source>
</reference>
<protein>
    <submittedName>
        <fullName evidence="2">Uncharacterized protein</fullName>
    </submittedName>
</protein>
<feature type="compositionally biased region" description="Acidic residues" evidence="1">
    <location>
        <begin position="301"/>
        <end position="315"/>
    </location>
</feature>
<proteinExistence type="predicted"/>
<evidence type="ECO:0000313" key="2">
    <source>
        <dbReference type="EMBL" id="MFC5812985.1"/>
    </source>
</evidence>